<dbReference type="STRING" id="1802772.A3H60_01365"/>
<evidence type="ECO:0000256" key="1">
    <source>
        <dbReference type="ARBA" id="ARBA00022649"/>
    </source>
</evidence>
<dbReference type="InterPro" id="IPR007712">
    <property type="entry name" value="RelE/ParE_toxin"/>
</dbReference>
<comment type="caution">
    <text evidence="2">The sequence shown here is derived from an EMBL/GenBank/DDBJ whole genome shotgun (WGS) entry which is preliminary data.</text>
</comment>
<keyword evidence="1" id="KW-1277">Toxin-antitoxin system</keyword>
<evidence type="ECO:0008006" key="4">
    <source>
        <dbReference type="Google" id="ProtNLM"/>
    </source>
</evidence>
<dbReference type="InterPro" id="IPR004386">
    <property type="entry name" value="Toxin_YafQ-like"/>
</dbReference>
<dbReference type="EMBL" id="MHWP01000001">
    <property type="protein sequence ID" value="OHB11516.1"/>
    <property type="molecule type" value="Genomic_DNA"/>
</dbReference>
<dbReference type="Pfam" id="PF15738">
    <property type="entry name" value="YafQ_toxin"/>
    <property type="match status" value="1"/>
</dbReference>
<reference evidence="2 3" key="1">
    <citation type="journal article" date="2016" name="Nat. Commun.">
        <title>Thousands of microbial genomes shed light on interconnected biogeochemical processes in an aquifer system.</title>
        <authorList>
            <person name="Anantharaman K."/>
            <person name="Brown C.T."/>
            <person name="Hug L.A."/>
            <person name="Sharon I."/>
            <person name="Castelle C.J."/>
            <person name="Probst A.J."/>
            <person name="Thomas B.C."/>
            <person name="Singh A."/>
            <person name="Wilkins M.J."/>
            <person name="Karaoz U."/>
            <person name="Brodie E.L."/>
            <person name="Williams K.H."/>
            <person name="Hubbard S.S."/>
            <person name="Banfield J.F."/>
        </authorList>
    </citation>
    <scope>NUCLEOTIDE SEQUENCE [LARGE SCALE GENOMIC DNA]</scope>
</reference>
<dbReference type="NCBIfam" id="TIGR02385">
    <property type="entry name" value="RelE_StbE"/>
    <property type="match status" value="1"/>
</dbReference>
<accession>A0A1G2UQ48</accession>
<dbReference type="InterPro" id="IPR035093">
    <property type="entry name" value="RelE/ParE_toxin_dom_sf"/>
</dbReference>
<evidence type="ECO:0000313" key="3">
    <source>
        <dbReference type="Proteomes" id="UP000177202"/>
    </source>
</evidence>
<name>A0A1G2UQ48_9BACT</name>
<dbReference type="SUPFAM" id="SSF143011">
    <property type="entry name" value="RelE-like"/>
    <property type="match status" value="1"/>
</dbReference>
<sequence length="86" mass="10120">MIIIPTKYFKKKVSKLPKSIKLKLAKRIHLFMSEQKNIILNNHQLNGKYSGYRSINITGDYRVIFEELEDGSVRLIDIDTHPNLYQ</sequence>
<dbReference type="AlphaFoldDB" id="A0A1G2UQ48"/>
<evidence type="ECO:0000313" key="2">
    <source>
        <dbReference type="EMBL" id="OHB11516.1"/>
    </source>
</evidence>
<gene>
    <name evidence="2" type="ORF">A3H60_01365</name>
</gene>
<protein>
    <recommendedName>
        <fullName evidence="4">Addiction module toxin RelE</fullName>
    </recommendedName>
</protein>
<organism evidence="2 3">
    <name type="scientific">Candidatus Zambryskibacteria bacterium RIFCSPLOWO2_02_FULL_44_12b</name>
    <dbReference type="NCBI Taxonomy" id="1802772"/>
    <lineage>
        <taxon>Bacteria</taxon>
        <taxon>Candidatus Zambryskiibacteriota</taxon>
    </lineage>
</organism>
<dbReference type="Gene3D" id="3.30.2310.20">
    <property type="entry name" value="RelE-like"/>
    <property type="match status" value="1"/>
</dbReference>
<dbReference type="Proteomes" id="UP000177202">
    <property type="component" value="Unassembled WGS sequence"/>
</dbReference>
<proteinExistence type="predicted"/>